<protein>
    <submittedName>
        <fullName evidence="1">Uncharacterized protein</fullName>
    </submittedName>
</protein>
<keyword evidence="2" id="KW-1185">Reference proteome</keyword>
<sequence>MRPAADFLVDPYPGERPGGSWLVDADGMCLPVGPDDAMPSGWSVQGAQCLDAWLVRNDAAPLADRVPLLSYGANACPGKVMLNGTPLPVVNLACEMTDLASVWCAGPTRVGRTPSTLTAMPGHRETAVVTMAVPAQLAVLDAVEGRHAGVYALQTLHTGAVTLENGVRVPRPLAYVGVRPQRFPLLIDGRPLLRVAVDYDTATALRRSAAGEPAPPRPIGVSEQVV</sequence>
<evidence type="ECO:0000313" key="2">
    <source>
        <dbReference type="Proteomes" id="UP000219612"/>
    </source>
</evidence>
<reference evidence="1 2" key="1">
    <citation type="submission" date="2017-09" db="EMBL/GenBank/DDBJ databases">
        <authorList>
            <person name="Ehlers B."/>
            <person name="Leendertz F.H."/>
        </authorList>
    </citation>
    <scope>NUCLEOTIDE SEQUENCE [LARGE SCALE GENOMIC DNA]</scope>
    <source>
        <strain evidence="1 2">CGMCC 4.6857</strain>
    </source>
</reference>
<accession>A0A285J3R6</accession>
<proteinExistence type="predicted"/>
<organism evidence="1 2">
    <name type="scientific">Paractinoplanes atraurantiacus</name>
    <dbReference type="NCBI Taxonomy" id="1036182"/>
    <lineage>
        <taxon>Bacteria</taxon>
        <taxon>Bacillati</taxon>
        <taxon>Actinomycetota</taxon>
        <taxon>Actinomycetes</taxon>
        <taxon>Micromonosporales</taxon>
        <taxon>Micromonosporaceae</taxon>
        <taxon>Paractinoplanes</taxon>
    </lineage>
</organism>
<gene>
    <name evidence="1" type="ORF">SAMN05421748_115191</name>
</gene>
<dbReference type="RefSeq" id="WP_143234983.1">
    <property type="nucleotide sequence ID" value="NZ_OBDY01000015.1"/>
</dbReference>
<dbReference type="AlphaFoldDB" id="A0A285J3R6"/>
<evidence type="ECO:0000313" key="1">
    <source>
        <dbReference type="EMBL" id="SNY54914.1"/>
    </source>
</evidence>
<dbReference type="EMBL" id="OBDY01000015">
    <property type="protein sequence ID" value="SNY54914.1"/>
    <property type="molecule type" value="Genomic_DNA"/>
</dbReference>
<dbReference type="OrthoDB" id="7626403at2"/>
<name>A0A285J3R6_9ACTN</name>
<dbReference type="Proteomes" id="UP000219612">
    <property type="component" value="Unassembled WGS sequence"/>
</dbReference>